<evidence type="ECO:0000259" key="1">
    <source>
        <dbReference type="Pfam" id="PF09348"/>
    </source>
</evidence>
<feature type="domain" description="DUF1990" evidence="1">
    <location>
        <begin position="38"/>
        <end position="184"/>
    </location>
</feature>
<keyword evidence="3" id="KW-1185">Reference proteome</keyword>
<dbReference type="RefSeq" id="WP_144997855.1">
    <property type="nucleotide sequence ID" value="NZ_CP036281.1"/>
</dbReference>
<dbReference type="KEGG" id="plon:Pla110_37730"/>
<evidence type="ECO:0000313" key="2">
    <source>
        <dbReference type="EMBL" id="QDU82020.1"/>
    </source>
</evidence>
<dbReference type="Pfam" id="PF09348">
    <property type="entry name" value="DUF1990"/>
    <property type="match status" value="1"/>
</dbReference>
<reference evidence="2 3" key="1">
    <citation type="submission" date="2019-02" db="EMBL/GenBank/DDBJ databases">
        <title>Deep-cultivation of Planctomycetes and their phenomic and genomic characterization uncovers novel biology.</title>
        <authorList>
            <person name="Wiegand S."/>
            <person name="Jogler M."/>
            <person name="Boedeker C."/>
            <person name="Pinto D."/>
            <person name="Vollmers J."/>
            <person name="Rivas-Marin E."/>
            <person name="Kohn T."/>
            <person name="Peeters S.H."/>
            <person name="Heuer A."/>
            <person name="Rast P."/>
            <person name="Oberbeckmann S."/>
            <person name="Bunk B."/>
            <person name="Jeske O."/>
            <person name="Meyerdierks A."/>
            <person name="Storesund J.E."/>
            <person name="Kallscheuer N."/>
            <person name="Luecker S."/>
            <person name="Lage O.M."/>
            <person name="Pohl T."/>
            <person name="Merkel B.J."/>
            <person name="Hornburger P."/>
            <person name="Mueller R.-W."/>
            <person name="Bruemmer F."/>
            <person name="Labrenz M."/>
            <person name="Spormann A.M."/>
            <person name="Op den Camp H."/>
            <person name="Overmann J."/>
            <person name="Amann R."/>
            <person name="Jetten M.S.M."/>
            <person name="Mascher T."/>
            <person name="Medema M.H."/>
            <person name="Devos D.P."/>
            <person name="Kaster A.-K."/>
            <person name="Ovreas L."/>
            <person name="Rohde M."/>
            <person name="Galperin M.Y."/>
            <person name="Jogler C."/>
        </authorList>
    </citation>
    <scope>NUCLEOTIDE SEQUENCE [LARGE SCALE GENOMIC DNA]</scope>
    <source>
        <strain evidence="2 3">Pla110</strain>
    </source>
</reference>
<dbReference type="Proteomes" id="UP000317178">
    <property type="component" value="Chromosome"/>
</dbReference>
<evidence type="ECO:0000313" key="3">
    <source>
        <dbReference type="Proteomes" id="UP000317178"/>
    </source>
</evidence>
<protein>
    <recommendedName>
        <fullName evidence="1">DUF1990 domain-containing protein</fullName>
    </recommendedName>
</protein>
<dbReference type="InterPro" id="IPR018960">
    <property type="entry name" value="DUF1990"/>
</dbReference>
<name>A0A518CS24_9PLAN</name>
<sequence length="204" mass="23266">MFQLTRPNRETVQGLLHSFQNSGFNYDGHPLLSREDMPGFRHDHVKVEVGAGEQNFRTGQAAFQEWKMFPPEMVDLIPLHEGMEVGNIVAIVARGGGLWTYNACRIFEVIDDEVDGERQFGFSYATLPGHVACGEERFLLRYNLSSGKISYEIEVYSRPHHLFARLAAPYFRSVQKRFRRLSVEAIQRAIQTENQVPPSPVPAE</sequence>
<proteinExistence type="predicted"/>
<dbReference type="OrthoDB" id="120660at2"/>
<dbReference type="AlphaFoldDB" id="A0A518CS24"/>
<gene>
    <name evidence="2" type="ORF">Pla110_37730</name>
</gene>
<organism evidence="2 3">
    <name type="scientific">Polystyrenella longa</name>
    <dbReference type="NCBI Taxonomy" id="2528007"/>
    <lineage>
        <taxon>Bacteria</taxon>
        <taxon>Pseudomonadati</taxon>
        <taxon>Planctomycetota</taxon>
        <taxon>Planctomycetia</taxon>
        <taxon>Planctomycetales</taxon>
        <taxon>Planctomycetaceae</taxon>
        <taxon>Polystyrenella</taxon>
    </lineage>
</organism>
<dbReference type="PANTHER" id="PTHR34202">
    <property type="entry name" value="UPF0548 PROTEIN"/>
    <property type="match status" value="1"/>
</dbReference>
<dbReference type="EMBL" id="CP036281">
    <property type="protein sequence ID" value="QDU82020.1"/>
    <property type="molecule type" value="Genomic_DNA"/>
</dbReference>
<dbReference type="PANTHER" id="PTHR34202:SF1">
    <property type="entry name" value="UPF0548 PROTEIN"/>
    <property type="match status" value="1"/>
</dbReference>
<accession>A0A518CS24</accession>